<dbReference type="AlphaFoldDB" id="A0A438MPC9"/>
<proteinExistence type="predicted"/>
<evidence type="ECO:0000256" key="1">
    <source>
        <dbReference type="SAM" id="SignalP"/>
    </source>
</evidence>
<evidence type="ECO:0000313" key="2">
    <source>
        <dbReference type="EMBL" id="RVX47693.1"/>
    </source>
</evidence>
<reference evidence="2 3" key="1">
    <citation type="submission" date="2019-01" db="EMBL/GenBank/DDBJ databases">
        <title>Sequencing the genomes of 1000 actinobacteria strains.</title>
        <authorList>
            <person name="Klenk H.-P."/>
        </authorList>
    </citation>
    <scope>NUCLEOTIDE SEQUENCE [LARGE SCALE GENOMIC DNA]</scope>
    <source>
        <strain evidence="2 3">DSM 43925</strain>
    </source>
</reference>
<dbReference type="Proteomes" id="UP000284824">
    <property type="component" value="Unassembled WGS sequence"/>
</dbReference>
<sequence length="117" mass="12773">MKKIAAVAGLVVVAALGGTSAAGDGIDQHEVSQEQYQTLIAQCQYANTARARTQCREEVKARYRIGKTDRSLDCRTFSGVTVCGTLRLSKAERQCTEDSTEQGVSFRRAEVECYAFS</sequence>
<accession>A0A438MPC9</accession>
<keyword evidence="3" id="KW-1185">Reference proteome</keyword>
<dbReference type="EMBL" id="SAUN01000001">
    <property type="protein sequence ID" value="RVX47693.1"/>
    <property type="molecule type" value="Genomic_DNA"/>
</dbReference>
<name>A0A438MPC9_9ACTN</name>
<protein>
    <recommendedName>
        <fullName evidence="4">Subtilisin inhibitor-like</fullName>
    </recommendedName>
</protein>
<evidence type="ECO:0000313" key="3">
    <source>
        <dbReference type="Proteomes" id="UP000284824"/>
    </source>
</evidence>
<gene>
    <name evidence="2" type="ORF">EDD27_10640</name>
</gene>
<feature type="chain" id="PRO_5038852243" description="Subtilisin inhibitor-like" evidence="1">
    <location>
        <begin position="22"/>
        <end position="117"/>
    </location>
</feature>
<organism evidence="2 3">
    <name type="scientific">Nonomuraea polychroma</name>
    <dbReference type="NCBI Taxonomy" id="46176"/>
    <lineage>
        <taxon>Bacteria</taxon>
        <taxon>Bacillati</taxon>
        <taxon>Actinomycetota</taxon>
        <taxon>Actinomycetes</taxon>
        <taxon>Streptosporangiales</taxon>
        <taxon>Streptosporangiaceae</taxon>
        <taxon>Nonomuraea</taxon>
    </lineage>
</organism>
<feature type="signal peptide" evidence="1">
    <location>
        <begin position="1"/>
        <end position="21"/>
    </location>
</feature>
<evidence type="ECO:0008006" key="4">
    <source>
        <dbReference type="Google" id="ProtNLM"/>
    </source>
</evidence>
<comment type="caution">
    <text evidence="2">The sequence shown here is derived from an EMBL/GenBank/DDBJ whole genome shotgun (WGS) entry which is preliminary data.</text>
</comment>
<keyword evidence="1" id="KW-0732">Signal</keyword>
<dbReference type="RefSeq" id="WP_241564720.1">
    <property type="nucleotide sequence ID" value="NZ_SAUN01000001.1"/>
</dbReference>